<dbReference type="GO" id="GO:0043565">
    <property type="term" value="F:sequence-specific DNA binding"/>
    <property type="evidence" value="ECO:0007669"/>
    <property type="project" value="InterPro"/>
</dbReference>
<dbReference type="AlphaFoldDB" id="A0AAW3ZVI2"/>
<dbReference type="Proteomes" id="UP000650616">
    <property type="component" value="Unassembled WGS sequence"/>
</dbReference>
<dbReference type="InterPro" id="IPR018062">
    <property type="entry name" value="HTH_AraC-typ_CS"/>
</dbReference>
<keyword evidence="6" id="KW-1185">Reference proteome</keyword>
<evidence type="ECO:0000259" key="4">
    <source>
        <dbReference type="PROSITE" id="PS01124"/>
    </source>
</evidence>
<dbReference type="PROSITE" id="PS01124">
    <property type="entry name" value="HTH_ARAC_FAMILY_2"/>
    <property type="match status" value="1"/>
</dbReference>
<evidence type="ECO:0000256" key="2">
    <source>
        <dbReference type="ARBA" id="ARBA00023125"/>
    </source>
</evidence>
<dbReference type="PANTHER" id="PTHR43436">
    <property type="entry name" value="ARAC-FAMILY TRANSCRIPTIONAL REGULATOR"/>
    <property type="match status" value="1"/>
</dbReference>
<dbReference type="InterPro" id="IPR018060">
    <property type="entry name" value="HTH_AraC"/>
</dbReference>
<name>A0AAW3ZVI2_9BACT</name>
<keyword evidence="1" id="KW-0805">Transcription regulation</keyword>
<keyword evidence="3" id="KW-0804">Transcription</keyword>
<reference evidence="5 6" key="1">
    <citation type="submission" date="2015-08" db="EMBL/GenBank/DDBJ databases">
        <title>Comparative genomics of the Campylobacter concisus group.</title>
        <authorList>
            <person name="Yee E."/>
            <person name="Chapman M.H."/>
            <person name="Huynh S."/>
            <person name="Bono J.L."/>
            <person name="On S.L."/>
            <person name="St Leger J."/>
            <person name="Foster G."/>
            <person name="Parker C.T."/>
            <person name="Miller W.G."/>
        </authorList>
    </citation>
    <scope>NUCLEOTIDE SEQUENCE [LARGE SCALE GENOMIC DNA]</scope>
    <source>
        <strain evidence="5 6">RM9337</strain>
    </source>
</reference>
<evidence type="ECO:0000256" key="3">
    <source>
        <dbReference type="ARBA" id="ARBA00023163"/>
    </source>
</evidence>
<evidence type="ECO:0000313" key="6">
    <source>
        <dbReference type="Proteomes" id="UP000650616"/>
    </source>
</evidence>
<keyword evidence="2" id="KW-0238">DNA-binding</keyword>
<gene>
    <name evidence="5" type="ORF">CCAL9337_02515</name>
</gene>
<dbReference type="Pfam" id="PF06719">
    <property type="entry name" value="AraC_N"/>
    <property type="match status" value="1"/>
</dbReference>
<dbReference type="SMART" id="SM00342">
    <property type="entry name" value="HTH_ARAC"/>
    <property type="match status" value="1"/>
</dbReference>
<dbReference type="InterPro" id="IPR009594">
    <property type="entry name" value="Tscrpt_reg_HTH_AraC_N"/>
</dbReference>
<dbReference type="GO" id="GO:0003700">
    <property type="term" value="F:DNA-binding transcription factor activity"/>
    <property type="evidence" value="ECO:0007669"/>
    <property type="project" value="InterPro"/>
</dbReference>
<protein>
    <submittedName>
        <fullName evidence="5">AraC family transcriptional regulator</fullName>
    </submittedName>
</protein>
<organism evidence="5 6">
    <name type="scientific">Campylobacter californiensis</name>
    <dbReference type="NCBI Taxonomy" id="1032243"/>
    <lineage>
        <taxon>Bacteria</taxon>
        <taxon>Pseudomonadati</taxon>
        <taxon>Campylobacterota</taxon>
        <taxon>Epsilonproteobacteria</taxon>
        <taxon>Campylobacterales</taxon>
        <taxon>Campylobacteraceae</taxon>
        <taxon>Campylobacter</taxon>
    </lineage>
</organism>
<sequence length="304" mass="34294">MTDIKQLKEQTKEFLLGKYGINGLAKSDIGSLNFYISDTTHDFLSVINEPSLCIILQGVKAVGFSDDMYGYDENTYLLSSTHVPLKVRISQASKEQPYISLALKFSLEEVYEVLKSVDINEGSLQKSEKSEKGVFFSELTDEILEPVLKLVWLLEKPKSKINYLADLAKKEILYTLVTNDKSGYFLSKFAMQGSVSNKISRVIAKIKNDFKEKLSVKELARSYDMSESSLYQNFKVITSLSPLAFQKKIRLEEAKNLLANKRIGVAQVAFDVGYESPSQFSREYARMFGVPPKTHSKILRTGVA</sequence>
<proteinExistence type="predicted"/>
<comment type="caution">
    <text evidence="5">The sequence shown here is derived from an EMBL/GenBank/DDBJ whole genome shotgun (WGS) entry which is preliminary data.</text>
</comment>
<dbReference type="InterPro" id="IPR009057">
    <property type="entry name" value="Homeodomain-like_sf"/>
</dbReference>
<dbReference type="RefSeq" id="WP_170015564.1">
    <property type="nucleotide sequence ID" value="NZ_CP012545.1"/>
</dbReference>
<evidence type="ECO:0000256" key="1">
    <source>
        <dbReference type="ARBA" id="ARBA00023015"/>
    </source>
</evidence>
<dbReference type="PANTHER" id="PTHR43436:SF1">
    <property type="entry name" value="TRANSCRIPTIONAL REGULATORY PROTEIN"/>
    <property type="match status" value="1"/>
</dbReference>
<evidence type="ECO:0000313" key="5">
    <source>
        <dbReference type="EMBL" id="MBE3607604.1"/>
    </source>
</evidence>
<feature type="domain" description="HTH araC/xylS-type" evidence="4">
    <location>
        <begin position="200"/>
        <end position="298"/>
    </location>
</feature>
<dbReference type="Pfam" id="PF12833">
    <property type="entry name" value="HTH_18"/>
    <property type="match status" value="1"/>
</dbReference>
<accession>A0AAW3ZVI2</accession>
<dbReference type="PROSITE" id="PS00041">
    <property type="entry name" value="HTH_ARAC_FAMILY_1"/>
    <property type="match status" value="1"/>
</dbReference>
<dbReference type="Gene3D" id="1.10.10.60">
    <property type="entry name" value="Homeodomain-like"/>
    <property type="match status" value="1"/>
</dbReference>
<dbReference type="SUPFAM" id="SSF46689">
    <property type="entry name" value="Homeodomain-like"/>
    <property type="match status" value="2"/>
</dbReference>
<dbReference type="EMBL" id="LIWG01000002">
    <property type="protein sequence ID" value="MBE3607604.1"/>
    <property type="molecule type" value="Genomic_DNA"/>
</dbReference>